<feature type="transmembrane region" description="Helical" evidence="5">
    <location>
        <begin position="188"/>
        <end position="208"/>
    </location>
</feature>
<feature type="transmembrane region" description="Helical" evidence="5">
    <location>
        <begin position="100"/>
        <end position="127"/>
    </location>
</feature>
<keyword evidence="3 5" id="KW-1133">Transmembrane helix</keyword>
<dbReference type="EMBL" id="JAVRRT010000024">
    <property type="protein sequence ID" value="KAK5163547.1"/>
    <property type="molecule type" value="Genomic_DNA"/>
</dbReference>
<evidence type="ECO:0000313" key="6">
    <source>
        <dbReference type="EMBL" id="KAK5163547.1"/>
    </source>
</evidence>
<name>A0AAV9NVV9_9PEZI</name>
<feature type="transmembrane region" description="Helical" evidence="5">
    <location>
        <begin position="147"/>
        <end position="165"/>
    </location>
</feature>
<feature type="transmembrane region" description="Helical" evidence="5">
    <location>
        <begin position="25"/>
        <end position="47"/>
    </location>
</feature>
<evidence type="ECO:0000256" key="1">
    <source>
        <dbReference type="ARBA" id="ARBA00004141"/>
    </source>
</evidence>
<gene>
    <name evidence="6" type="ORF">LTR77_010496</name>
</gene>
<accession>A0AAV9NVV9</accession>
<comment type="subcellular location">
    <subcellularLocation>
        <location evidence="1">Membrane</location>
        <topology evidence="1">Multi-pass membrane protein</topology>
    </subcellularLocation>
</comment>
<feature type="transmembrane region" description="Helical" evidence="5">
    <location>
        <begin position="68"/>
        <end position="88"/>
    </location>
</feature>
<evidence type="ECO:0000313" key="7">
    <source>
        <dbReference type="Proteomes" id="UP001337655"/>
    </source>
</evidence>
<keyword evidence="4 5" id="KW-0472">Membrane</keyword>
<sequence length="309" mass="34584">MFYGGTVFATGWVVRTVSTHYAQSLGLYIAQIVMILAGPPIYAAAEYNVLGRLMHYLPMHALLNPSRVFVFYIVLGVTVETLTGIGAGQAVPAQPGTSRYVVGGTLMAVALLLQACIEMSFITMVAIIHRRCVRSGMLTSNIRTVCYTLYGTSFLILARCIFRAVETFLSYGPQCEQYHCGPIANNEWFLYVFEAAPMVLYTYWLNFFHPGRFLPIEHRRFLDPDGQTERMGPGWIDDRTRSQRLLDPFDFKGARSGRSEQAMFWLRPEEWPTCQDGCFALGTATNIGKSARLGKQKNEKASAIQSEPA</sequence>
<dbReference type="RefSeq" id="XP_064653989.1">
    <property type="nucleotide sequence ID" value="XM_064807714.1"/>
</dbReference>
<evidence type="ECO:0000256" key="5">
    <source>
        <dbReference type="SAM" id="Phobius"/>
    </source>
</evidence>
<dbReference type="GeneID" id="89931822"/>
<dbReference type="PANTHER" id="PTHR31465:SF13">
    <property type="entry name" value="RTA1 DOMAIN PROTEIN-RELATED"/>
    <property type="match status" value="1"/>
</dbReference>
<dbReference type="PANTHER" id="PTHR31465">
    <property type="entry name" value="PROTEIN RTA1-RELATED"/>
    <property type="match status" value="1"/>
</dbReference>
<proteinExistence type="predicted"/>
<dbReference type="AlphaFoldDB" id="A0AAV9NVV9"/>
<dbReference type="InterPro" id="IPR007568">
    <property type="entry name" value="RTA1"/>
</dbReference>
<keyword evidence="2 5" id="KW-0812">Transmembrane</keyword>
<reference evidence="6 7" key="1">
    <citation type="submission" date="2023-08" db="EMBL/GenBank/DDBJ databases">
        <title>Black Yeasts Isolated from many extreme environments.</title>
        <authorList>
            <person name="Coleine C."/>
            <person name="Stajich J.E."/>
            <person name="Selbmann L."/>
        </authorList>
    </citation>
    <scope>NUCLEOTIDE SEQUENCE [LARGE SCALE GENOMIC DNA]</scope>
    <source>
        <strain evidence="6 7">CCFEE 5935</strain>
    </source>
</reference>
<comment type="caution">
    <text evidence="6">The sequence shown here is derived from an EMBL/GenBank/DDBJ whole genome shotgun (WGS) entry which is preliminary data.</text>
</comment>
<dbReference type="Proteomes" id="UP001337655">
    <property type="component" value="Unassembled WGS sequence"/>
</dbReference>
<evidence type="ECO:0000256" key="4">
    <source>
        <dbReference type="ARBA" id="ARBA00023136"/>
    </source>
</evidence>
<evidence type="ECO:0000256" key="3">
    <source>
        <dbReference type="ARBA" id="ARBA00022989"/>
    </source>
</evidence>
<evidence type="ECO:0000256" key="2">
    <source>
        <dbReference type="ARBA" id="ARBA00022692"/>
    </source>
</evidence>
<dbReference type="GO" id="GO:0016020">
    <property type="term" value="C:membrane"/>
    <property type="evidence" value="ECO:0007669"/>
    <property type="project" value="UniProtKB-SubCell"/>
</dbReference>
<keyword evidence="7" id="KW-1185">Reference proteome</keyword>
<dbReference type="Pfam" id="PF04479">
    <property type="entry name" value="RTA1"/>
    <property type="match status" value="1"/>
</dbReference>
<protein>
    <submittedName>
        <fullName evidence="6">Uncharacterized protein</fullName>
    </submittedName>
</protein>
<organism evidence="6 7">
    <name type="scientific">Saxophila tyrrhenica</name>
    <dbReference type="NCBI Taxonomy" id="1690608"/>
    <lineage>
        <taxon>Eukaryota</taxon>
        <taxon>Fungi</taxon>
        <taxon>Dikarya</taxon>
        <taxon>Ascomycota</taxon>
        <taxon>Pezizomycotina</taxon>
        <taxon>Dothideomycetes</taxon>
        <taxon>Dothideomycetidae</taxon>
        <taxon>Mycosphaerellales</taxon>
        <taxon>Extremaceae</taxon>
        <taxon>Saxophila</taxon>
    </lineage>
</organism>